<dbReference type="InterPro" id="IPR050951">
    <property type="entry name" value="Retrovirus_Pol_polyprotein"/>
</dbReference>
<evidence type="ECO:0000259" key="1">
    <source>
        <dbReference type="Pfam" id="PF00078"/>
    </source>
</evidence>
<dbReference type="SUPFAM" id="SSF53098">
    <property type="entry name" value="Ribonuclease H-like"/>
    <property type="match status" value="1"/>
</dbReference>
<dbReference type="InterPro" id="IPR000477">
    <property type="entry name" value="RT_dom"/>
</dbReference>
<dbReference type="InterPro" id="IPR036397">
    <property type="entry name" value="RNaseH_sf"/>
</dbReference>
<accession>A0A8X6XKB3</accession>
<sequence length="366" mass="41976">MSVPQQIFGQFQIRVVRSPVRHPQSNPVKQMHRTLRERILRCFVLVGRTGRKFLQCTVLLRTVIHDGTGFSPAELVHSPKFDNSMILLLYENLASNVLKESNMVTENINLLSLESSLIKEEDEEIPKLELGIKNIELSDIWMNIQSNTRLTADQKEKLSQLIKRYSRTFSTEPGCTNLTEHDIELESDRPICARPYRLSPRQSEILRAEVEKMLRLNVIEKGESDFTSPLILVEAPGKEARPCIDYRQLNKVLSIAKHRRINRKGVGCKICISSGSDQRLMASILKDCEEYAVPYLDDVAFSQTWEDHLKHLDDIFLKLSHSKLHIKPSKCQFAQAYVKYLGHLVGQGLRTPGELKVQVIRFPNPH</sequence>
<dbReference type="Proteomes" id="UP000886998">
    <property type="component" value="Unassembled WGS sequence"/>
</dbReference>
<dbReference type="GO" id="GO:0042575">
    <property type="term" value="C:DNA polymerase complex"/>
    <property type="evidence" value="ECO:0007669"/>
    <property type="project" value="UniProtKB-ARBA"/>
</dbReference>
<dbReference type="GO" id="GO:0003676">
    <property type="term" value="F:nucleic acid binding"/>
    <property type="evidence" value="ECO:0007669"/>
    <property type="project" value="InterPro"/>
</dbReference>
<gene>
    <name evidence="2" type="primary">pol_2462</name>
    <name evidence="2" type="ORF">TNIN_480261</name>
</gene>
<dbReference type="InterPro" id="IPR012337">
    <property type="entry name" value="RNaseH-like_sf"/>
</dbReference>
<keyword evidence="3" id="KW-1185">Reference proteome</keyword>
<dbReference type="OrthoDB" id="6429497at2759"/>
<comment type="caution">
    <text evidence="2">The sequence shown here is derived from an EMBL/GenBank/DDBJ whole genome shotgun (WGS) entry which is preliminary data.</text>
</comment>
<dbReference type="Pfam" id="PF00078">
    <property type="entry name" value="RVT_1"/>
    <property type="match status" value="1"/>
</dbReference>
<dbReference type="GO" id="GO:0071897">
    <property type="term" value="P:DNA biosynthetic process"/>
    <property type="evidence" value="ECO:0007669"/>
    <property type="project" value="UniProtKB-ARBA"/>
</dbReference>
<feature type="domain" description="Reverse transcriptase" evidence="1">
    <location>
        <begin position="278"/>
        <end position="343"/>
    </location>
</feature>
<dbReference type="Gene3D" id="3.30.70.270">
    <property type="match status" value="1"/>
</dbReference>
<reference evidence="2" key="1">
    <citation type="submission" date="2020-08" db="EMBL/GenBank/DDBJ databases">
        <title>Multicomponent nature underlies the extraordinary mechanical properties of spider dragline silk.</title>
        <authorList>
            <person name="Kono N."/>
            <person name="Nakamura H."/>
            <person name="Mori M."/>
            <person name="Yoshida Y."/>
            <person name="Ohtoshi R."/>
            <person name="Malay A.D."/>
            <person name="Moran D.A.P."/>
            <person name="Tomita M."/>
            <person name="Numata K."/>
            <person name="Arakawa K."/>
        </authorList>
    </citation>
    <scope>NUCLEOTIDE SEQUENCE</scope>
</reference>
<evidence type="ECO:0000313" key="3">
    <source>
        <dbReference type="Proteomes" id="UP000886998"/>
    </source>
</evidence>
<dbReference type="InterPro" id="IPR043128">
    <property type="entry name" value="Rev_trsase/Diguanyl_cyclase"/>
</dbReference>
<protein>
    <submittedName>
        <fullName evidence="2">Retrovirus-related Pol polyprotein from transposon 297</fullName>
    </submittedName>
</protein>
<name>A0A8X6XKB3_9ARAC</name>
<proteinExistence type="predicted"/>
<dbReference type="PANTHER" id="PTHR37984">
    <property type="entry name" value="PROTEIN CBG26694"/>
    <property type="match status" value="1"/>
</dbReference>
<evidence type="ECO:0000313" key="2">
    <source>
        <dbReference type="EMBL" id="GFY54778.1"/>
    </source>
</evidence>
<dbReference type="EMBL" id="BMAV01010020">
    <property type="protein sequence ID" value="GFY54778.1"/>
    <property type="molecule type" value="Genomic_DNA"/>
</dbReference>
<dbReference type="Gene3D" id="3.30.420.10">
    <property type="entry name" value="Ribonuclease H-like superfamily/Ribonuclease H"/>
    <property type="match status" value="1"/>
</dbReference>
<dbReference type="AlphaFoldDB" id="A0A8X6XKB3"/>
<dbReference type="SUPFAM" id="SSF56672">
    <property type="entry name" value="DNA/RNA polymerases"/>
    <property type="match status" value="1"/>
</dbReference>
<dbReference type="InterPro" id="IPR043502">
    <property type="entry name" value="DNA/RNA_pol_sf"/>
</dbReference>
<organism evidence="2 3">
    <name type="scientific">Trichonephila inaurata madagascariensis</name>
    <dbReference type="NCBI Taxonomy" id="2747483"/>
    <lineage>
        <taxon>Eukaryota</taxon>
        <taxon>Metazoa</taxon>
        <taxon>Ecdysozoa</taxon>
        <taxon>Arthropoda</taxon>
        <taxon>Chelicerata</taxon>
        <taxon>Arachnida</taxon>
        <taxon>Araneae</taxon>
        <taxon>Araneomorphae</taxon>
        <taxon>Entelegynae</taxon>
        <taxon>Araneoidea</taxon>
        <taxon>Nephilidae</taxon>
        <taxon>Trichonephila</taxon>
        <taxon>Trichonephila inaurata</taxon>
    </lineage>
</organism>
<dbReference type="PANTHER" id="PTHR37984:SF5">
    <property type="entry name" value="PROTEIN NYNRIN-LIKE"/>
    <property type="match status" value="1"/>
</dbReference>
<dbReference type="Gene3D" id="3.10.10.10">
    <property type="entry name" value="HIV Type 1 Reverse Transcriptase, subunit A, domain 1"/>
    <property type="match status" value="1"/>
</dbReference>